<protein>
    <submittedName>
        <fullName evidence="2">Uncharacterized protein</fullName>
    </submittedName>
</protein>
<evidence type="ECO:0000313" key="2">
    <source>
        <dbReference type="EMBL" id="EQC25663.1"/>
    </source>
</evidence>
<evidence type="ECO:0000313" key="3">
    <source>
        <dbReference type="Proteomes" id="UP000030762"/>
    </source>
</evidence>
<dbReference type="EMBL" id="JH767261">
    <property type="protein sequence ID" value="EQC25663.1"/>
    <property type="molecule type" value="Genomic_DNA"/>
</dbReference>
<dbReference type="InterPro" id="IPR037696">
    <property type="entry name" value="CCDC77"/>
</dbReference>
<feature type="coiled-coil region" evidence="1">
    <location>
        <begin position="214"/>
        <end position="270"/>
    </location>
</feature>
<dbReference type="OMA" id="HLSHMYR"/>
<dbReference type="PANTHER" id="PTHR22091:SF1">
    <property type="entry name" value="COILED-COIL DOMAIN-CONTAINING PROTEIN 77"/>
    <property type="match status" value="1"/>
</dbReference>
<proteinExistence type="predicted"/>
<dbReference type="OrthoDB" id="191169at2759"/>
<reference evidence="2 3" key="1">
    <citation type="submission" date="2012-04" db="EMBL/GenBank/DDBJ databases">
        <title>The Genome Sequence of Saprolegnia declina VS20.</title>
        <authorList>
            <consortium name="The Broad Institute Genome Sequencing Platform"/>
            <person name="Russ C."/>
            <person name="Nusbaum C."/>
            <person name="Tyler B."/>
            <person name="van West P."/>
            <person name="Dieguez-Uribeondo J."/>
            <person name="de Bruijn I."/>
            <person name="Tripathy S."/>
            <person name="Jiang R."/>
            <person name="Young S.K."/>
            <person name="Zeng Q."/>
            <person name="Gargeya S."/>
            <person name="Fitzgerald M."/>
            <person name="Haas B."/>
            <person name="Abouelleil A."/>
            <person name="Alvarado L."/>
            <person name="Arachchi H.M."/>
            <person name="Berlin A."/>
            <person name="Chapman S.B."/>
            <person name="Goldberg J."/>
            <person name="Griggs A."/>
            <person name="Gujja S."/>
            <person name="Hansen M."/>
            <person name="Howarth C."/>
            <person name="Imamovic A."/>
            <person name="Larimer J."/>
            <person name="McCowen C."/>
            <person name="Montmayeur A."/>
            <person name="Murphy C."/>
            <person name="Neiman D."/>
            <person name="Pearson M."/>
            <person name="Priest M."/>
            <person name="Roberts A."/>
            <person name="Saif S."/>
            <person name="Shea T."/>
            <person name="Sisk P."/>
            <person name="Sykes S."/>
            <person name="Wortman J."/>
            <person name="Nusbaum C."/>
            <person name="Birren B."/>
        </authorList>
    </citation>
    <scope>NUCLEOTIDE SEQUENCE [LARGE SCALE GENOMIC DNA]</scope>
    <source>
        <strain evidence="2 3">VS20</strain>
    </source>
</reference>
<sequence>MDEELLMGYGHGPEPLVGADGDAEGSLLAFYRSRCDAFQAERKEMMDRFRDLETSREARHAVDWQNKMHKQEISELKGELTRVRDEVQGAREVIATLESDKAALKIQEAEDRKRIQHLLSLTQPIAEEVTFYKDCRPGHATRYPVLDELPVDAFSPLSMRSNVSLAAEAAGYRGTRSMSTKCYQLTHRTKQTHAPSTQPKSRVIRTVYLPSEQADTLLQRVQLLTKELDDHKALSSQRIQALLNDLALVNAELKKERDEHTKQLESNGAELEKTKRLLTKATKDYLVARHNAQDAARQAQEEIVHLYQVQTRIEKEKDLVRTQAQQETQAIRMSVREEGNQNAEEFRKQAMARERDIHILKEQYAAVQETYGARIHSLQSRLTTLRGRYKGLENRRNMEMEGFSRDVATLKRHIVKLESLCFGAKLTQDELRGLRVVDESNVFSSNQLNSELAHLQKRYADLATELSHHYNR</sequence>
<dbReference type="Proteomes" id="UP000030762">
    <property type="component" value="Unassembled WGS sequence"/>
</dbReference>
<accession>T0R0Z4</accession>
<dbReference type="GeneID" id="19957199"/>
<keyword evidence="3" id="KW-1185">Reference proteome</keyword>
<dbReference type="STRING" id="1156394.T0R0Z4"/>
<keyword evidence="1" id="KW-0175">Coiled coil</keyword>
<dbReference type="RefSeq" id="XP_008620907.1">
    <property type="nucleotide sequence ID" value="XM_008622685.1"/>
</dbReference>
<dbReference type="AlphaFoldDB" id="T0R0Z4"/>
<gene>
    <name evidence="2" type="ORF">SDRG_16472</name>
</gene>
<dbReference type="InParanoid" id="T0R0Z4"/>
<organism evidence="2 3">
    <name type="scientific">Saprolegnia diclina (strain VS20)</name>
    <dbReference type="NCBI Taxonomy" id="1156394"/>
    <lineage>
        <taxon>Eukaryota</taxon>
        <taxon>Sar</taxon>
        <taxon>Stramenopiles</taxon>
        <taxon>Oomycota</taxon>
        <taxon>Saprolegniomycetes</taxon>
        <taxon>Saprolegniales</taxon>
        <taxon>Saprolegniaceae</taxon>
        <taxon>Saprolegnia</taxon>
    </lineage>
</organism>
<feature type="coiled-coil region" evidence="1">
    <location>
        <begin position="66"/>
        <end position="107"/>
    </location>
</feature>
<name>T0R0Z4_SAPDV</name>
<evidence type="ECO:0000256" key="1">
    <source>
        <dbReference type="SAM" id="Coils"/>
    </source>
</evidence>
<dbReference type="eggNOG" id="ENOG502QT8A">
    <property type="taxonomic scope" value="Eukaryota"/>
</dbReference>
<dbReference type="VEuPathDB" id="FungiDB:SDRG_16472"/>
<dbReference type="PANTHER" id="PTHR22091">
    <property type="entry name" value="COILED-COIL DOMAIN-CONTAINING PROTEIN 77"/>
    <property type="match status" value="1"/>
</dbReference>